<dbReference type="Pfam" id="PF00096">
    <property type="entry name" value="zf-C2H2"/>
    <property type="match status" value="3"/>
</dbReference>
<dbReference type="PROSITE" id="PS50157">
    <property type="entry name" value="ZINC_FINGER_C2H2_2"/>
    <property type="match status" value="4"/>
</dbReference>
<dbReference type="PANTHER" id="PTHR23235">
    <property type="entry name" value="KRUEPPEL-LIKE TRANSCRIPTION FACTOR"/>
    <property type="match status" value="1"/>
</dbReference>
<evidence type="ECO:0000259" key="6">
    <source>
        <dbReference type="PROSITE" id="PS50157"/>
    </source>
</evidence>
<dbReference type="GO" id="GO:0000978">
    <property type="term" value="F:RNA polymerase II cis-regulatory region sequence-specific DNA binding"/>
    <property type="evidence" value="ECO:0007669"/>
    <property type="project" value="TreeGrafter"/>
</dbReference>
<dbReference type="OrthoDB" id="654211at2759"/>
<feature type="domain" description="C2H2-type" evidence="6">
    <location>
        <begin position="72"/>
        <end position="99"/>
    </location>
</feature>
<dbReference type="FunFam" id="3.30.160.60:FF:000912">
    <property type="entry name" value="Zinc finger protein 660"/>
    <property type="match status" value="1"/>
</dbReference>
<keyword evidence="4" id="KW-0862">Zinc</keyword>
<feature type="domain" description="C2H2-type" evidence="6">
    <location>
        <begin position="51"/>
        <end position="71"/>
    </location>
</feature>
<evidence type="ECO:0000256" key="4">
    <source>
        <dbReference type="ARBA" id="ARBA00022833"/>
    </source>
</evidence>
<dbReference type="GO" id="GO:0008270">
    <property type="term" value="F:zinc ion binding"/>
    <property type="evidence" value="ECO:0007669"/>
    <property type="project" value="UniProtKB-KW"/>
</dbReference>
<keyword evidence="2" id="KW-0677">Repeat</keyword>
<keyword evidence="3 5" id="KW-0863">Zinc-finger</keyword>
<evidence type="ECO:0000256" key="2">
    <source>
        <dbReference type="ARBA" id="ARBA00022737"/>
    </source>
</evidence>
<feature type="domain" description="C2H2-type" evidence="6">
    <location>
        <begin position="100"/>
        <end position="127"/>
    </location>
</feature>
<dbReference type="GeneID" id="122142843"/>
<dbReference type="FunFam" id="3.30.160.60:FF:002317">
    <property type="entry name" value="Zgc:174696 protein"/>
    <property type="match status" value="1"/>
</dbReference>
<dbReference type="RefSeq" id="XP_042609826.1">
    <property type="nucleotide sequence ID" value="XM_042753892.1"/>
</dbReference>
<reference evidence="7" key="1">
    <citation type="submission" date="2025-08" db="UniProtKB">
        <authorList>
            <consortium name="RefSeq"/>
        </authorList>
    </citation>
    <scope>IDENTIFICATION</scope>
    <source>
        <tissue evidence="7">Muscle</tissue>
    </source>
</reference>
<protein>
    <submittedName>
        <fullName evidence="7">Gastrula zinc finger protein XlCGF8.2DB-like</fullName>
    </submittedName>
</protein>
<dbReference type="PANTHER" id="PTHR23235:SF178">
    <property type="entry name" value="C2H2-TYPE DOMAIN-CONTAINING PROTEIN-RELATED"/>
    <property type="match status" value="1"/>
</dbReference>
<keyword evidence="1" id="KW-0479">Metal-binding</keyword>
<sequence length="152" mass="17289">MGVNRRGEHPAEITVIKMAVILQGGRVKNVNEIEDTSESNRKILMETPVWKEFQSKRNLEVHMRVHTGEKPFTCEQCGKGFTQAQSLKGHMRIHTGEISFTCQECGKSFNQKGNLEVHMRIHSGEKPYTCSQCGQSFTHHHTLSSHMRMHSG</sequence>
<evidence type="ECO:0000256" key="5">
    <source>
        <dbReference type="PROSITE-ProRule" id="PRU00042"/>
    </source>
</evidence>
<feature type="domain" description="C2H2-type" evidence="6">
    <location>
        <begin position="128"/>
        <end position="152"/>
    </location>
</feature>
<dbReference type="PROSITE" id="PS00028">
    <property type="entry name" value="ZINC_FINGER_C2H2_1"/>
    <property type="match status" value="3"/>
</dbReference>
<organism evidence="7">
    <name type="scientific">Cyprinus carpio</name>
    <name type="common">Common carp</name>
    <dbReference type="NCBI Taxonomy" id="7962"/>
    <lineage>
        <taxon>Eukaryota</taxon>
        <taxon>Metazoa</taxon>
        <taxon>Chordata</taxon>
        <taxon>Craniata</taxon>
        <taxon>Vertebrata</taxon>
        <taxon>Euteleostomi</taxon>
        <taxon>Actinopterygii</taxon>
        <taxon>Neopterygii</taxon>
        <taxon>Teleostei</taxon>
        <taxon>Ostariophysi</taxon>
        <taxon>Cypriniformes</taxon>
        <taxon>Cyprinidae</taxon>
        <taxon>Cyprininae</taxon>
        <taxon>Cyprinus</taxon>
    </lineage>
</organism>
<dbReference type="SMART" id="SM00355">
    <property type="entry name" value="ZnF_C2H2"/>
    <property type="match status" value="3"/>
</dbReference>
<evidence type="ECO:0000256" key="3">
    <source>
        <dbReference type="ARBA" id="ARBA00022771"/>
    </source>
</evidence>
<evidence type="ECO:0000313" key="7">
    <source>
        <dbReference type="RefSeq" id="XP_042609826.1"/>
    </source>
</evidence>
<name>A0A9Q9XXM5_CYPCA</name>
<dbReference type="FunFam" id="3.30.160.60:FF:001720">
    <property type="entry name" value="Si:dkey-7i4.21"/>
    <property type="match status" value="1"/>
</dbReference>
<evidence type="ECO:0000256" key="1">
    <source>
        <dbReference type="ARBA" id="ARBA00022723"/>
    </source>
</evidence>
<accession>A0A9Q9XXM5</accession>
<dbReference type="KEGG" id="ccar:122142843"/>
<dbReference type="GO" id="GO:0000981">
    <property type="term" value="F:DNA-binding transcription factor activity, RNA polymerase II-specific"/>
    <property type="evidence" value="ECO:0007669"/>
    <property type="project" value="TreeGrafter"/>
</dbReference>
<gene>
    <name evidence="7" type="primary">LOC122142843</name>
</gene>
<dbReference type="InterPro" id="IPR013087">
    <property type="entry name" value="Znf_C2H2_type"/>
</dbReference>
<proteinExistence type="predicted"/>
<dbReference type="Proteomes" id="UP001155660">
    <property type="component" value="Unplaced"/>
</dbReference>
<dbReference type="AlphaFoldDB" id="A0A9Q9XXM5"/>